<dbReference type="GO" id="GO:0042578">
    <property type="term" value="F:phosphoric ester hydrolase activity"/>
    <property type="evidence" value="ECO:0007669"/>
    <property type="project" value="UniProtKB-ARBA"/>
</dbReference>
<dbReference type="Pfam" id="PF04185">
    <property type="entry name" value="Phosphoesterase"/>
    <property type="match status" value="1"/>
</dbReference>
<evidence type="ECO:0000313" key="5">
    <source>
        <dbReference type="Proteomes" id="UP000316096"/>
    </source>
</evidence>
<feature type="signal peptide" evidence="3">
    <location>
        <begin position="1"/>
        <end position="27"/>
    </location>
</feature>
<protein>
    <submittedName>
        <fullName evidence="4">Phospholipase C</fullName>
    </submittedName>
</protein>
<dbReference type="PROSITE" id="PS51257">
    <property type="entry name" value="PROKAR_LIPOPROTEIN"/>
    <property type="match status" value="1"/>
</dbReference>
<keyword evidence="3" id="KW-0732">Signal</keyword>
<evidence type="ECO:0000256" key="3">
    <source>
        <dbReference type="SAM" id="SignalP"/>
    </source>
</evidence>
<gene>
    <name evidence="4" type="ORF">FB559_5682</name>
</gene>
<dbReference type="PANTHER" id="PTHR31956:SF1">
    <property type="entry name" value="NON-SPECIFIC PHOSPHOLIPASE C1"/>
    <property type="match status" value="1"/>
</dbReference>
<dbReference type="InterPro" id="IPR017850">
    <property type="entry name" value="Alkaline_phosphatase_core_sf"/>
</dbReference>
<dbReference type="AlphaFoldDB" id="A0A543CSK0"/>
<reference evidence="4 5" key="1">
    <citation type="submission" date="2019-06" db="EMBL/GenBank/DDBJ databases">
        <title>Sequencing the genomes of 1000 actinobacteria strains.</title>
        <authorList>
            <person name="Klenk H.-P."/>
        </authorList>
    </citation>
    <scope>NUCLEOTIDE SEQUENCE [LARGE SCALE GENOMIC DNA]</scope>
    <source>
        <strain evidence="4 5">DSM 102200</strain>
    </source>
</reference>
<proteinExistence type="predicted"/>
<dbReference type="CDD" id="cd16013">
    <property type="entry name" value="AcpA"/>
    <property type="match status" value="1"/>
</dbReference>
<dbReference type="OrthoDB" id="4181857at2"/>
<keyword evidence="1" id="KW-0378">Hydrolase</keyword>
<evidence type="ECO:0000256" key="2">
    <source>
        <dbReference type="ARBA" id="ARBA00023026"/>
    </source>
</evidence>
<comment type="caution">
    <text evidence="4">The sequence shown here is derived from an EMBL/GenBank/DDBJ whole genome shotgun (WGS) entry which is preliminary data.</text>
</comment>
<accession>A0A543CSK0</accession>
<evidence type="ECO:0000313" key="4">
    <source>
        <dbReference type="EMBL" id="TQL99980.1"/>
    </source>
</evidence>
<dbReference type="EMBL" id="VFOZ01000001">
    <property type="protein sequence ID" value="TQL99980.1"/>
    <property type="molecule type" value="Genomic_DNA"/>
</dbReference>
<evidence type="ECO:0000256" key="1">
    <source>
        <dbReference type="ARBA" id="ARBA00022801"/>
    </source>
</evidence>
<dbReference type="Gene3D" id="3.40.720.10">
    <property type="entry name" value="Alkaline Phosphatase, subunit A"/>
    <property type="match status" value="2"/>
</dbReference>
<organism evidence="4 5">
    <name type="scientific">Actinoallomurus bryophytorum</name>
    <dbReference type="NCBI Taxonomy" id="1490222"/>
    <lineage>
        <taxon>Bacteria</taxon>
        <taxon>Bacillati</taxon>
        <taxon>Actinomycetota</taxon>
        <taxon>Actinomycetes</taxon>
        <taxon>Streptosporangiales</taxon>
        <taxon>Thermomonosporaceae</taxon>
        <taxon>Actinoallomurus</taxon>
    </lineage>
</organism>
<keyword evidence="2" id="KW-0843">Virulence</keyword>
<dbReference type="PANTHER" id="PTHR31956">
    <property type="entry name" value="NON-SPECIFIC PHOSPHOLIPASE C4-RELATED"/>
    <property type="match status" value="1"/>
</dbReference>
<sequence length="538" mass="57481">MGPGKWKRRRPVVIAASLVAAGTLALAACGTTGGGATSLTAAESPVRTTTPIKHVVVLFDENISFDHYFGTYPKAANTDGTKFTAKKKTPKVDGLSKKLLTKNPNQYNPTRLTHEQALTCDQDHGYAHEQKALDAGKADKFVENTGHDTCTGQPVLFGEPGLVMDYYDGNTVTGLWNYAQNYAMSDNSWDTTFGPSTPGALNLISGQTHGGYAVDPVTHAKVTDAGVVSSADKKGVGTVINDPDPAFDDCSDTNHTAKNNLAVMTGKNIGDLLNKKKVTWGWFQGGFRPTGSGGGYAVCGATHQNIGGVTVNDYSPHHAPFQYYQSTSNPKHLPPSSVAKIGQTDQANHNYDLTDFDKALKAGNLPAVSFLKAGAYQDGHAANSDPLDEQQFVVNTINELQKSSAWKSTAVVVAYDDSDGWYDHVAPKVTNGSADAAADDPTECGKGKVAGGYQDRCGPSQRLPLLVVSPYSKVNFVDHHYTEQASITKFIEENWGVGQIGDASFDARAGDLDHMFNFRKPQAGNLFLNPKTGARQVG</sequence>
<keyword evidence="5" id="KW-1185">Reference proteome</keyword>
<feature type="chain" id="PRO_5021930995" evidence="3">
    <location>
        <begin position="28"/>
        <end position="538"/>
    </location>
</feature>
<dbReference type="InterPro" id="IPR007312">
    <property type="entry name" value="Phosphoesterase"/>
</dbReference>
<name>A0A543CSK0_9ACTN</name>
<dbReference type="Proteomes" id="UP000316096">
    <property type="component" value="Unassembled WGS sequence"/>
</dbReference>